<dbReference type="Proteomes" id="UP000075809">
    <property type="component" value="Unassembled WGS sequence"/>
</dbReference>
<proteinExistence type="predicted"/>
<dbReference type="InterPro" id="IPR024445">
    <property type="entry name" value="Tnp_ISXO2-like"/>
</dbReference>
<evidence type="ECO:0000313" key="3">
    <source>
        <dbReference type="Proteomes" id="UP000075809"/>
    </source>
</evidence>
<dbReference type="AlphaFoldDB" id="A0A151WR32"/>
<dbReference type="PANTHER" id="PTHR47163">
    <property type="entry name" value="DDE_TNP_IS1595 DOMAIN-CONTAINING PROTEIN"/>
    <property type="match status" value="1"/>
</dbReference>
<reference evidence="2 3" key="1">
    <citation type="submission" date="2015-09" db="EMBL/GenBank/DDBJ databases">
        <title>Trachymyrmex zeteki WGS genome.</title>
        <authorList>
            <person name="Nygaard S."/>
            <person name="Hu H."/>
            <person name="Boomsma J."/>
            <person name="Zhang G."/>
        </authorList>
    </citation>
    <scope>NUCLEOTIDE SEQUENCE [LARGE SCALE GENOMIC DNA]</scope>
    <source>
        <strain evidence="2">Tzet28-1</strain>
        <tissue evidence="2">Whole body</tissue>
    </source>
</reference>
<keyword evidence="3" id="KW-1185">Reference proteome</keyword>
<dbReference type="PANTHER" id="PTHR47163:SF2">
    <property type="entry name" value="SI:DKEY-17M8.2"/>
    <property type="match status" value="1"/>
</dbReference>
<name>A0A151WR32_9HYME</name>
<evidence type="ECO:0000259" key="1">
    <source>
        <dbReference type="SMART" id="SM01126"/>
    </source>
</evidence>
<dbReference type="InterPro" id="IPR053164">
    <property type="entry name" value="IS1016-like_transposase"/>
</dbReference>
<protein>
    <recommendedName>
        <fullName evidence="1">ISXO2-like transposase domain-containing protein</fullName>
    </recommendedName>
</protein>
<organism evidence="2 3">
    <name type="scientific">Mycetomoellerius zeteki</name>
    <dbReference type="NCBI Taxonomy" id="64791"/>
    <lineage>
        <taxon>Eukaryota</taxon>
        <taxon>Metazoa</taxon>
        <taxon>Ecdysozoa</taxon>
        <taxon>Arthropoda</taxon>
        <taxon>Hexapoda</taxon>
        <taxon>Insecta</taxon>
        <taxon>Pterygota</taxon>
        <taxon>Neoptera</taxon>
        <taxon>Endopterygota</taxon>
        <taxon>Hymenoptera</taxon>
        <taxon>Apocrita</taxon>
        <taxon>Aculeata</taxon>
        <taxon>Formicoidea</taxon>
        <taxon>Formicidae</taxon>
        <taxon>Myrmicinae</taxon>
        <taxon>Mycetomoellerius</taxon>
    </lineage>
</organism>
<feature type="domain" description="ISXO2-like transposase" evidence="1">
    <location>
        <begin position="59"/>
        <end position="174"/>
    </location>
</feature>
<accession>A0A151WR32</accession>
<dbReference type="Pfam" id="PF12762">
    <property type="entry name" value="DDE_Tnp_IS1595"/>
    <property type="match status" value="1"/>
</dbReference>
<gene>
    <name evidence="2" type="ORF">ALC60_10560</name>
</gene>
<evidence type="ECO:0000313" key="2">
    <source>
        <dbReference type="EMBL" id="KYQ50359.1"/>
    </source>
</evidence>
<dbReference type="SMART" id="SM01126">
    <property type="entry name" value="DDE_Tnp_IS1595"/>
    <property type="match status" value="1"/>
</dbReference>
<sequence>MLGLLEFGCLSFDNDKLINFLIEHGVLANIIKCSNCSNDVNICKKTLVCVFWTDKHSQKLGGPGCTVQIDEAKIGKRKYNRGRLVKGQWVFGGYEQGSKKVFVVPVEDRTEKTLLAIIKEWILPGTTIVSDCWKSYDCLNNEGFQHLTVNHSYNFVDPDTGEICLKLLIYFIINVIYIFQKFLISH</sequence>
<dbReference type="EMBL" id="KQ982809">
    <property type="protein sequence ID" value="KYQ50359.1"/>
    <property type="molecule type" value="Genomic_DNA"/>
</dbReference>